<dbReference type="AlphaFoldDB" id="A0A5B8N2A0"/>
<dbReference type="Pfam" id="PF00488">
    <property type="entry name" value="MutS_V"/>
    <property type="match status" value="1"/>
</dbReference>
<dbReference type="SUPFAM" id="SSF48334">
    <property type="entry name" value="DNA repair protein MutS, domain III"/>
    <property type="match status" value="1"/>
</dbReference>
<dbReference type="EMBL" id="CP031052">
    <property type="protein sequence ID" value="QDZ25854.1"/>
    <property type="molecule type" value="Genomic_DNA"/>
</dbReference>
<protein>
    <submittedName>
        <fullName evidence="5">Endonuclease MutS2</fullName>
    </submittedName>
</protein>
<dbReference type="PANTHER" id="PTHR48466">
    <property type="entry name" value="OS10G0509000 PROTEIN-RELATED"/>
    <property type="match status" value="1"/>
</dbReference>
<keyword evidence="1" id="KW-0547">Nucleotide-binding</keyword>
<dbReference type="Proteomes" id="UP000316726">
    <property type="component" value="Chromosome 19"/>
</dbReference>
<dbReference type="GO" id="GO:0045910">
    <property type="term" value="P:negative regulation of DNA recombination"/>
    <property type="evidence" value="ECO:0007669"/>
    <property type="project" value="InterPro"/>
</dbReference>
<dbReference type="InterPro" id="IPR000432">
    <property type="entry name" value="DNA_mismatch_repair_MutS_C"/>
</dbReference>
<dbReference type="SUPFAM" id="SSF52540">
    <property type="entry name" value="P-loop containing nucleoside triphosphate hydrolases"/>
    <property type="match status" value="1"/>
</dbReference>
<dbReference type="InterPro" id="IPR036187">
    <property type="entry name" value="DNA_mismatch_repair_MutS_sf"/>
</dbReference>
<dbReference type="PROSITE" id="PS00486">
    <property type="entry name" value="DNA_MISMATCH_REPAIR_2"/>
    <property type="match status" value="1"/>
</dbReference>
<keyword evidence="5" id="KW-0255">Endonuclease</keyword>
<keyword evidence="6" id="KW-1185">Reference proteome</keyword>
<evidence type="ECO:0000313" key="6">
    <source>
        <dbReference type="Proteomes" id="UP000316726"/>
    </source>
</evidence>
<evidence type="ECO:0000313" key="5">
    <source>
        <dbReference type="EMBL" id="QDZ25854.1"/>
    </source>
</evidence>
<dbReference type="InterPro" id="IPR005747">
    <property type="entry name" value="MutS2"/>
</dbReference>
<evidence type="ECO:0000256" key="2">
    <source>
        <dbReference type="ARBA" id="ARBA00022840"/>
    </source>
</evidence>
<accession>A0A5B8N2A0</accession>
<keyword evidence="5" id="KW-0378">Hydrolase</keyword>
<gene>
    <name evidence="5" type="ORF">A3770_19p83720</name>
</gene>
<dbReference type="GO" id="GO:0006298">
    <property type="term" value="P:mismatch repair"/>
    <property type="evidence" value="ECO:0007669"/>
    <property type="project" value="InterPro"/>
</dbReference>
<keyword evidence="2" id="KW-0067">ATP-binding</keyword>
<evidence type="ECO:0000256" key="3">
    <source>
        <dbReference type="ARBA" id="ARBA00023125"/>
    </source>
</evidence>
<evidence type="ECO:0000259" key="4">
    <source>
        <dbReference type="PROSITE" id="PS00486"/>
    </source>
</evidence>
<dbReference type="PIRSF" id="PIRSF005814">
    <property type="entry name" value="MutS_YshD"/>
    <property type="match status" value="1"/>
</dbReference>
<dbReference type="NCBIfam" id="TIGR01069">
    <property type="entry name" value="mutS2"/>
    <property type="match status" value="1"/>
</dbReference>
<dbReference type="GO" id="GO:0004519">
    <property type="term" value="F:endonuclease activity"/>
    <property type="evidence" value="ECO:0007669"/>
    <property type="project" value="UniProtKB-KW"/>
</dbReference>
<dbReference type="InterPro" id="IPR027417">
    <property type="entry name" value="P-loop_NTPase"/>
</dbReference>
<organism evidence="5 6">
    <name type="scientific">Chloropicon primus</name>
    <dbReference type="NCBI Taxonomy" id="1764295"/>
    <lineage>
        <taxon>Eukaryota</taxon>
        <taxon>Viridiplantae</taxon>
        <taxon>Chlorophyta</taxon>
        <taxon>Chloropicophyceae</taxon>
        <taxon>Chloropicales</taxon>
        <taxon>Chloropicaceae</taxon>
        <taxon>Chloropicon</taxon>
    </lineage>
</organism>
<dbReference type="GO" id="GO:0030983">
    <property type="term" value="F:mismatched DNA binding"/>
    <property type="evidence" value="ECO:0007669"/>
    <property type="project" value="InterPro"/>
</dbReference>
<sequence length="819" mass="89544">MKAGADASTMVAGEAPGVEVDSILSAMSSTTLLACEWTRVLGQVGRFVCTTMAREKLLGAEGGRLESLLEVLPASQSAAEAEELLLQTELLRKCYDSRGGGGSDEIKRCERNLESLGDVSVWLRMIGSLPALPGREGQQSGSQTRGSMTVLDVRETDACVTCIEDACECVRGTEALLLGGGEGRLGSEAFQRMYSMERGAHLKEVEDLVRECRDCVKPGLLYLDSRATQELSQIRDQLRDIETKLRTSLEETAQELFDEGLMPEKQVVFRRDRYCIPVRRGLQGATAALKGSLTLGESKTGQTVYVEPKYCVPMNNKLMKLRAEESKEETKVLKKLTEKIRKKSEHVLRVYEQVVEIDLMLARAKHAVWIGGSRPEFVRQAAGEMAVDLQGVVHPVLLEQALDAVEQATSSATRGDLPGVSPVNISIPGSCKVLTISGPNTGGKTATMKTIALCLHMAKCGLYIRTAPETRPRMAFFQAILADIGDNQSLESNLSTFSSHVTRLRDIVRVVEALDFDGSLVLLDEVGSGTNPTEGAAIAVALLRHLSKWASLTVATTHFSELKQLAGREKKEEWLNASVAFDMDTLRPTYQILLGESGASNAMHIARAIGLDGGILKEAELELSGMQSFDAVDVDEGNISMVYDSLTRQEKKARELAERAKGYMARLRDDIASLQAVAVDDPACADGELGEDFVHEMRSMLAKEEEDFYSSCVACVDQALALYESREWDHSRTDAFLRTIERGVRRRTTELAVAAQVKEVSVEAEADNALWFPKKGDRVKLKRLGGTKATVVGFNKTNQTVTVRKGTITMTCTLGDLSR</sequence>
<dbReference type="OrthoDB" id="1924787at2759"/>
<dbReference type="PROSITE" id="PS51257">
    <property type="entry name" value="PROKAR_LIPOPROTEIN"/>
    <property type="match status" value="1"/>
</dbReference>
<keyword evidence="5" id="KW-0540">Nuclease</keyword>
<dbReference type="PANTHER" id="PTHR48466:SF2">
    <property type="entry name" value="OS10G0509000 PROTEIN"/>
    <property type="match status" value="1"/>
</dbReference>
<reference evidence="5 6" key="1">
    <citation type="submission" date="2018-07" db="EMBL/GenBank/DDBJ databases">
        <title>The complete nuclear genome of the prasinophyte Chloropicon primus (CCMP1205).</title>
        <authorList>
            <person name="Pombert J.-F."/>
            <person name="Otis C."/>
            <person name="Turmel M."/>
            <person name="Lemieux C."/>
        </authorList>
    </citation>
    <scope>NUCLEOTIDE SEQUENCE [LARGE SCALE GENOMIC DNA]</scope>
    <source>
        <strain evidence="5 6">CCMP1205</strain>
    </source>
</reference>
<dbReference type="GO" id="GO:0140664">
    <property type="term" value="F:ATP-dependent DNA damage sensor activity"/>
    <property type="evidence" value="ECO:0007669"/>
    <property type="project" value="InterPro"/>
</dbReference>
<dbReference type="InterPro" id="IPR045076">
    <property type="entry name" value="MutS"/>
</dbReference>
<name>A0A5B8N2A0_9CHLO</name>
<dbReference type="GO" id="GO:0005524">
    <property type="term" value="F:ATP binding"/>
    <property type="evidence" value="ECO:0007669"/>
    <property type="project" value="UniProtKB-KW"/>
</dbReference>
<evidence type="ECO:0000256" key="1">
    <source>
        <dbReference type="ARBA" id="ARBA00022741"/>
    </source>
</evidence>
<dbReference type="SMART" id="SM00533">
    <property type="entry name" value="MUTSd"/>
    <property type="match status" value="1"/>
</dbReference>
<feature type="domain" description="DNA mismatch repair proteins mutS family" evidence="4">
    <location>
        <begin position="519"/>
        <end position="535"/>
    </location>
</feature>
<dbReference type="STRING" id="1764295.A0A5B8N2A0"/>
<keyword evidence="3" id="KW-0238">DNA-binding</keyword>
<dbReference type="Gene3D" id="3.40.50.300">
    <property type="entry name" value="P-loop containing nucleotide triphosphate hydrolases"/>
    <property type="match status" value="1"/>
</dbReference>
<dbReference type="GO" id="GO:0016887">
    <property type="term" value="F:ATP hydrolysis activity"/>
    <property type="evidence" value="ECO:0007669"/>
    <property type="project" value="InterPro"/>
</dbReference>
<dbReference type="SMART" id="SM00534">
    <property type="entry name" value="MUTSac"/>
    <property type="match status" value="1"/>
</dbReference>
<proteinExistence type="predicted"/>
<dbReference type="InterPro" id="IPR007696">
    <property type="entry name" value="DNA_mismatch_repair_MutS_core"/>
</dbReference>